<dbReference type="EMBL" id="JH712220">
    <property type="protein sequence ID" value="EFO28012.1"/>
    <property type="molecule type" value="Genomic_DNA"/>
</dbReference>
<gene>
    <name evidence="2 4" type="ORF">LOAG_00488</name>
</gene>
<reference evidence="4" key="2">
    <citation type="submission" date="2016-11" db="UniProtKB">
        <authorList>
            <consortium name="WormBaseParasite"/>
        </authorList>
    </citation>
    <scope>IDENTIFICATION</scope>
</reference>
<evidence type="ECO:0000313" key="2">
    <source>
        <dbReference type="EMBL" id="EFO28012.1"/>
    </source>
</evidence>
<evidence type="ECO:0000256" key="1">
    <source>
        <dbReference type="SAM" id="Coils"/>
    </source>
</evidence>
<accession>A0A1I7VMZ6</accession>
<dbReference type="AlphaFoldDB" id="A0A1I7VMZ6"/>
<evidence type="ECO:0000313" key="3">
    <source>
        <dbReference type="Proteomes" id="UP000095285"/>
    </source>
</evidence>
<dbReference type="Proteomes" id="UP000095285">
    <property type="component" value="Unassembled WGS sequence"/>
</dbReference>
<proteinExistence type="predicted"/>
<dbReference type="OMA" id="MHEYSRR"/>
<dbReference type="KEGG" id="loa:LOAG_00488"/>
<evidence type="ECO:0000313" key="4">
    <source>
        <dbReference type="WBParaSite" id="EN70_4348"/>
    </source>
</evidence>
<reference evidence="2 3" key="1">
    <citation type="submission" date="2012-04" db="EMBL/GenBank/DDBJ databases">
        <title>The Genome Sequence of Loa loa.</title>
        <authorList>
            <consortium name="The Broad Institute Genome Sequencing Platform"/>
            <consortium name="Broad Institute Genome Sequencing Center for Infectious Disease"/>
            <person name="Nutman T.B."/>
            <person name="Fink D.L."/>
            <person name="Russ C."/>
            <person name="Young S."/>
            <person name="Zeng Q."/>
            <person name="Gargeya S."/>
            <person name="Alvarado L."/>
            <person name="Berlin A."/>
            <person name="Chapman S.B."/>
            <person name="Chen Z."/>
            <person name="Freedman E."/>
            <person name="Gellesch M."/>
            <person name="Goldberg J."/>
            <person name="Griggs A."/>
            <person name="Gujja S."/>
            <person name="Heilman E.R."/>
            <person name="Heiman D."/>
            <person name="Howarth C."/>
            <person name="Mehta T."/>
            <person name="Neiman D."/>
            <person name="Pearson M."/>
            <person name="Roberts A."/>
            <person name="Saif S."/>
            <person name="Shea T."/>
            <person name="Shenoy N."/>
            <person name="Sisk P."/>
            <person name="Stolte C."/>
            <person name="Sykes S."/>
            <person name="White J."/>
            <person name="Yandava C."/>
            <person name="Haas B."/>
            <person name="Henn M.R."/>
            <person name="Nusbaum C."/>
            <person name="Birren B."/>
        </authorList>
    </citation>
    <scope>NUCLEOTIDE SEQUENCE [LARGE SCALE GENOMIC DNA]</scope>
</reference>
<dbReference type="RefSeq" id="XP_003136076.1">
    <property type="nucleotide sequence ID" value="XM_003136028.2"/>
</dbReference>
<dbReference type="GeneID" id="9937856"/>
<name>A0A1I7VMZ6_LOALO</name>
<dbReference type="OrthoDB" id="5833511at2759"/>
<organism evidence="3 4">
    <name type="scientific">Loa loa</name>
    <name type="common">Eye worm</name>
    <name type="synonym">Filaria loa</name>
    <dbReference type="NCBI Taxonomy" id="7209"/>
    <lineage>
        <taxon>Eukaryota</taxon>
        <taxon>Metazoa</taxon>
        <taxon>Ecdysozoa</taxon>
        <taxon>Nematoda</taxon>
        <taxon>Chromadorea</taxon>
        <taxon>Rhabditida</taxon>
        <taxon>Spirurina</taxon>
        <taxon>Spiruromorpha</taxon>
        <taxon>Filarioidea</taxon>
        <taxon>Onchocercidae</taxon>
        <taxon>Loa</taxon>
    </lineage>
</organism>
<keyword evidence="3" id="KW-1185">Reference proteome</keyword>
<sequence>MGANLDLSLVADLPHQNMVMVLLTELINFQNGLIARLEEVDTYYSEQLTTKINNALNKMHEYSRRLQTLNRNILELTKQVRVMVSRVQALSKEETEAVDRLMMC</sequence>
<dbReference type="CTD" id="9937856"/>
<accession>A0A1S0UD84</accession>
<dbReference type="WBParaSite" id="EN70_4348">
    <property type="protein sequence ID" value="EN70_4348"/>
    <property type="gene ID" value="EN70_4348"/>
</dbReference>
<protein>
    <submittedName>
        <fullName evidence="4">Biogenesis of lysosome-related organelles complex 1 subunit 2</fullName>
    </submittedName>
</protein>
<keyword evidence="1" id="KW-0175">Coiled coil</keyword>
<feature type="coiled-coil region" evidence="1">
    <location>
        <begin position="45"/>
        <end position="79"/>
    </location>
</feature>